<gene>
    <name evidence="1" type="ORF">PSON_ATCC_30995.1.T1680071</name>
</gene>
<dbReference type="EMBL" id="CAJJDN010000168">
    <property type="protein sequence ID" value="CAD8126570.1"/>
    <property type="molecule type" value="Genomic_DNA"/>
</dbReference>
<name>A0A8S1RHT8_9CILI</name>
<accession>A0A8S1RHT8</accession>
<evidence type="ECO:0000313" key="1">
    <source>
        <dbReference type="EMBL" id="CAD8126570.1"/>
    </source>
</evidence>
<proteinExistence type="predicted"/>
<sequence length="288" mass="34329">MKMNQTQQQLIRNQTPEDLIQSYLKKQRENDSTNSQMQTQIKVNHIQQHSIEQLKTNLTNRQTSNESIMKNDSQLVYQLFQLQQKVRNCEKQFIKKELHLQEQILQAQKNFEKTMNLMKLKYQMQIEDLNSELKMKDEEICSLNLQLQSNNLNKIGEQIFSSQQKQKSINSEYPNSQSSRKYCQFQMPTRSLNSSRKEGVSKYQKELNRIRIQTVEFAEKFENEKHLIESDIAILKNQKQILRSYLNYNKIESTDQSKYKPPIKLNNLVINRQNSSSFGVKEYFSRKQ</sequence>
<comment type="caution">
    <text evidence="1">The sequence shown here is derived from an EMBL/GenBank/DDBJ whole genome shotgun (WGS) entry which is preliminary data.</text>
</comment>
<reference evidence="1" key="1">
    <citation type="submission" date="2021-01" db="EMBL/GenBank/DDBJ databases">
        <authorList>
            <consortium name="Genoscope - CEA"/>
            <person name="William W."/>
        </authorList>
    </citation>
    <scope>NUCLEOTIDE SEQUENCE</scope>
</reference>
<dbReference type="AlphaFoldDB" id="A0A8S1RHT8"/>
<keyword evidence="2" id="KW-1185">Reference proteome</keyword>
<protein>
    <submittedName>
        <fullName evidence="1">Uncharacterized protein</fullName>
    </submittedName>
</protein>
<organism evidence="1 2">
    <name type="scientific">Paramecium sonneborni</name>
    <dbReference type="NCBI Taxonomy" id="65129"/>
    <lineage>
        <taxon>Eukaryota</taxon>
        <taxon>Sar</taxon>
        <taxon>Alveolata</taxon>
        <taxon>Ciliophora</taxon>
        <taxon>Intramacronucleata</taxon>
        <taxon>Oligohymenophorea</taxon>
        <taxon>Peniculida</taxon>
        <taxon>Parameciidae</taxon>
        <taxon>Paramecium</taxon>
    </lineage>
</organism>
<evidence type="ECO:0000313" key="2">
    <source>
        <dbReference type="Proteomes" id="UP000692954"/>
    </source>
</evidence>
<dbReference type="Proteomes" id="UP000692954">
    <property type="component" value="Unassembled WGS sequence"/>
</dbReference>
<dbReference type="OrthoDB" id="302882at2759"/>